<dbReference type="SMART" id="SM00191">
    <property type="entry name" value="Int_alpha"/>
    <property type="match status" value="3"/>
</dbReference>
<dbReference type="Gene3D" id="2.130.10.130">
    <property type="entry name" value="Integrin alpha, N-terminal"/>
    <property type="match status" value="5"/>
</dbReference>
<feature type="chain" id="PRO_5029536141" evidence="4">
    <location>
        <begin position="21"/>
        <end position="1159"/>
    </location>
</feature>
<dbReference type="Pfam" id="PF07593">
    <property type="entry name" value="UnbV_ASPIC"/>
    <property type="match status" value="1"/>
</dbReference>
<protein>
    <submittedName>
        <fullName evidence="6">RNA-binding protein</fullName>
    </submittedName>
</protein>
<dbReference type="RefSeq" id="WP_157582604.1">
    <property type="nucleotide sequence ID" value="NZ_WPIN01000001.1"/>
</dbReference>
<keyword evidence="1 4" id="KW-0732">Signal</keyword>
<accession>A0A7K1S3T2</accession>
<evidence type="ECO:0000256" key="1">
    <source>
        <dbReference type="ARBA" id="ARBA00022729"/>
    </source>
</evidence>
<evidence type="ECO:0000313" key="6">
    <source>
        <dbReference type="EMBL" id="MVM28483.1"/>
    </source>
</evidence>
<evidence type="ECO:0000313" key="7">
    <source>
        <dbReference type="Proteomes" id="UP000436006"/>
    </source>
</evidence>
<comment type="caution">
    <text evidence="6">The sequence shown here is derived from an EMBL/GenBank/DDBJ whole genome shotgun (WGS) entry which is preliminary data.</text>
</comment>
<gene>
    <name evidence="6" type="ORF">GO755_00465</name>
</gene>
<dbReference type="PANTHER" id="PTHR16026:SF0">
    <property type="entry name" value="CARTILAGE ACIDIC PROTEIN 1"/>
    <property type="match status" value="1"/>
</dbReference>
<dbReference type="InterPro" id="IPR011519">
    <property type="entry name" value="UnbV_ASPIC"/>
</dbReference>
<dbReference type="SUPFAM" id="SSF69318">
    <property type="entry name" value="Integrin alpha N-terminal domain"/>
    <property type="match status" value="3"/>
</dbReference>
<dbReference type="AlphaFoldDB" id="A0A7K1S3T2"/>
<dbReference type="InterPro" id="IPR013517">
    <property type="entry name" value="FG-GAP"/>
</dbReference>
<dbReference type="PROSITE" id="PS51257">
    <property type="entry name" value="PROKAR_LIPOPROTEIN"/>
    <property type="match status" value="1"/>
</dbReference>
<dbReference type="EMBL" id="WPIN01000001">
    <property type="protein sequence ID" value="MVM28483.1"/>
    <property type="molecule type" value="Genomic_DNA"/>
</dbReference>
<dbReference type="InterPro" id="IPR013519">
    <property type="entry name" value="Int_alpha_beta-p"/>
</dbReference>
<evidence type="ECO:0000259" key="5">
    <source>
        <dbReference type="Pfam" id="PF07593"/>
    </source>
</evidence>
<dbReference type="InterPro" id="IPR027039">
    <property type="entry name" value="Crtac1"/>
</dbReference>
<keyword evidence="7" id="KW-1185">Reference proteome</keyword>
<reference evidence="6 7" key="1">
    <citation type="submission" date="2019-12" db="EMBL/GenBank/DDBJ databases">
        <title>Spirosoma sp. HMF4905 genome sequencing and assembly.</title>
        <authorList>
            <person name="Kang H."/>
            <person name="Cha I."/>
            <person name="Kim H."/>
            <person name="Joh K."/>
        </authorList>
    </citation>
    <scope>NUCLEOTIDE SEQUENCE [LARGE SCALE GENOMIC DNA]</scope>
    <source>
        <strain evidence="6 7">HMF4905</strain>
    </source>
</reference>
<evidence type="ECO:0000256" key="2">
    <source>
        <dbReference type="ARBA" id="ARBA00022737"/>
    </source>
</evidence>
<proteinExistence type="predicted"/>
<keyword evidence="3" id="KW-0325">Glycoprotein</keyword>
<sequence>MRRLWTGSIWIGLLSSLLMACQQTSPTRFERLSSDHTHVTFTNALTPSEQLNGFTFTNFYNGGGVGVGDVNNDGFTDLIFTGNQVSCQLYLNQGKQGTDAFQFEDITQTAGLTTNRWCSGVSMIDINQDGWLDVYISVASHPALKHSENLLFVNQGLKSGKPVFKEMAAEYGLADPAFTTQSAFFDYDLDGDLDVFLLNTAPDFQNPAHVRPVVSDGSHPSTGKLYRNEGAGSQGHPVFIDVSKEAGITYDELGLGVVISDLNKDGYPDIYCSNDFASSDILYLNDGKGHFTNVIKQAMAHTSMYGMGVDAADLNNDALPDLMQLDMLPKENNRLKMMLGGQDYDRKQMSVSPQFGHQMQYMRNCLQMNLGVVSQGAGSSEQGAKIVGQPISNARPSAPSPEPHAPSPLFSEVGLMAGVAQTDWSWATLLADFDNDGWKDMYITNGYRKNVTDRDFITFTEDFSGFGTTEYNTKKRLELLDKVPEIPLAHYAFRNKGDGSFDDVSQNWGLHDESYANGAAYADFDNDGDLDLVVNNVDGEAYVYRNQTREQEPTKHYLTIALQGDSLNRQGVGTTITLWAGGGMQFGEQSMVRGYLSSIEPRLHFGLGNHRKIDSLRVRWPDGRVEVQRNVPTDQRITLIYAHSKTANKPNLPDLTKPLFVDVTSDYSIDFVHTESDFVDFKQTAAMHKMLSRSGFALAVGDVNGDGLDDCFLGSSYRGSSACLFWQTTGGGFTKRPFPAGTDQEATSALFFDADGDTDLDLYVVYGSNERPETERAFYQDQLYLNNGKGDFSLSPAGTLPDVSGSGSCVVATDFDKDGDQDLFVGGRQIPGKYPLPARSYLLRNDRTSQGSRFVDVTEQLCPQLLQAGLVCSALWSDYDQDGWADLMLAGEWMPLTIYKNNKGSFGPTLPIQIPNSSGWWNCIAQGDFDHDGDLDYIAGNEGLNTLYQASGKEPVTLLAKDFNNDGTMDPLMGYFINGVCYPAVPRDALNQQVIQFRRKYQRFADYAAVTFDELFSNDDRKGAYQVQATYLESAYIENLGQGKFALHALPRLAQVAPVYGIVVDDFNEDGQLDVVLTGNFYPNEVNMGREDASVGAVLLGDGHGHWKPLNPIESGLLIRGDARSSKLLVGPNQTTYLITAINSQGLRLNRCIRRKHVN</sequence>
<evidence type="ECO:0000256" key="4">
    <source>
        <dbReference type="SAM" id="SignalP"/>
    </source>
</evidence>
<organism evidence="6 7">
    <name type="scientific">Spirosoma arboris</name>
    <dbReference type="NCBI Taxonomy" id="2682092"/>
    <lineage>
        <taxon>Bacteria</taxon>
        <taxon>Pseudomonadati</taxon>
        <taxon>Bacteroidota</taxon>
        <taxon>Cytophagia</taxon>
        <taxon>Cytophagales</taxon>
        <taxon>Cytophagaceae</taxon>
        <taxon>Spirosoma</taxon>
    </lineage>
</organism>
<dbReference type="Proteomes" id="UP000436006">
    <property type="component" value="Unassembled WGS sequence"/>
</dbReference>
<dbReference type="PANTHER" id="PTHR16026">
    <property type="entry name" value="CARTILAGE ACIDIC PROTEIN 1"/>
    <property type="match status" value="1"/>
</dbReference>
<name>A0A7K1S3T2_9BACT</name>
<dbReference type="Pfam" id="PF13517">
    <property type="entry name" value="FG-GAP_3"/>
    <property type="match status" value="6"/>
</dbReference>
<feature type="domain" description="ASPIC/UnbV" evidence="5">
    <location>
        <begin position="571"/>
        <end position="638"/>
    </location>
</feature>
<evidence type="ECO:0000256" key="3">
    <source>
        <dbReference type="ARBA" id="ARBA00023180"/>
    </source>
</evidence>
<dbReference type="InterPro" id="IPR028994">
    <property type="entry name" value="Integrin_alpha_N"/>
</dbReference>
<feature type="signal peptide" evidence="4">
    <location>
        <begin position="1"/>
        <end position="20"/>
    </location>
</feature>
<keyword evidence="2" id="KW-0677">Repeat</keyword>